<feature type="non-terminal residue" evidence="6">
    <location>
        <position position="1"/>
    </location>
</feature>
<evidence type="ECO:0000256" key="1">
    <source>
        <dbReference type="ARBA" id="ARBA00005562"/>
    </source>
</evidence>
<keyword evidence="2 3" id="KW-0238">DNA-binding</keyword>
<protein>
    <recommendedName>
        <fullName evidence="5">ETS domain-containing protein</fullName>
    </recommendedName>
</protein>
<feature type="region of interest" description="Disordered" evidence="4">
    <location>
        <begin position="266"/>
        <end position="302"/>
    </location>
</feature>
<organism evidence="6 7">
    <name type="scientific">Sinanodonta woodiana</name>
    <name type="common">Chinese pond mussel</name>
    <name type="synonym">Anodonta woodiana</name>
    <dbReference type="NCBI Taxonomy" id="1069815"/>
    <lineage>
        <taxon>Eukaryota</taxon>
        <taxon>Metazoa</taxon>
        <taxon>Spiralia</taxon>
        <taxon>Lophotrochozoa</taxon>
        <taxon>Mollusca</taxon>
        <taxon>Bivalvia</taxon>
        <taxon>Autobranchia</taxon>
        <taxon>Heteroconchia</taxon>
        <taxon>Palaeoheterodonta</taxon>
        <taxon>Unionida</taxon>
        <taxon>Unionoidea</taxon>
        <taxon>Unionidae</taxon>
        <taxon>Unioninae</taxon>
        <taxon>Sinanodonta</taxon>
    </lineage>
</organism>
<accession>A0ABD3U1X4</accession>
<keyword evidence="7" id="KW-1185">Reference proteome</keyword>
<sequence>KHPQRWTKDEVGVWLTWCSEEYAIETVSAEKFDMNDSIPTSVLLISNNNTQTTFSSQIRPKSYVPIQPQPIQPQPARTLNQQVASQEIINSPMTGAQGGSVIASPASPGRGNESLSSEDSMSEKIDNSSVSRGSAHHENEMDDRFYRFPKLGQLTNLVHERPTGTNMIELSSSCPRDSDCRLLWEFIYQLLQNAKYSSYVCWDSREEFVFRIVNPTGLAELWGQQKNRTNMTYEKLSRALRYYYRMNIIKKVPGKRLTYRFLQPPSNIQKGQRGAKPHSKLQVPDVSYEGQQCSPMSTSQEDVPSMDFIKEEHSVSSDDDLTDFTAMNDSESLPPLMDDIKSLHVKKEESGTQPVSSQDFKFTPQSFTVGVMRTNVSGSRMDPHSVPAGNRNSRAIFLGQDVRPMSNTETVMHLKKDIDYEHGVPPRDQDNHSIIIRENVKSPHLPSHYSDIFHQNFFAHSKTKMHNFPPFYRSNSFGCLSEVDNVINVNHRKSISPPSDVQSEPEDLSIKKIATCSDVRIRHNRESFISGNKKTEIKCESSYS</sequence>
<dbReference type="PANTHER" id="PTHR11849">
    <property type="entry name" value="ETS"/>
    <property type="match status" value="1"/>
</dbReference>
<dbReference type="InterPro" id="IPR003118">
    <property type="entry name" value="Pointed_dom"/>
</dbReference>
<evidence type="ECO:0000259" key="5">
    <source>
        <dbReference type="PROSITE" id="PS50061"/>
    </source>
</evidence>
<dbReference type="Proteomes" id="UP001634394">
    <property type="component" value="Unassembled WGS sequence"/>
</dbReference>
<dbReference type="PROSITE" id="PS50061">
    <property type="entry name" value="ETS_DOMAIN_3"/>
    <property type="match status" value="1"/>
</dbReference>
<evidence type="ECO:0000256" key="3">
    <source>
        <dbReference type="RuleBase" id="RU004019"/>
    </source>
</evidence>
<dbReference type="GO" id="GO:0003677">
    <property type="term" value="F:DNA binding"/>
    <property type="evidence" value="ECO:0007669"/>
    <property type="project" value="UniProtKB-KW"/>
</dbReference>
<feature type="compositionally biased region" description="Polar residues" evidence="4">
    <location>
        <begin position="289"/>
        <end position="302"/>
    </location>
</feature>
<evidence type="ECO:0000256" key="2">
    <source>
        <dbReference type="ARBA" id="ARBA00023125"/>
    </source>
</evidence>
<dbReference type="SMART" id="SM00413">
    <property type="entry name" value="ETS"/>
    <property type="match status" value="1"/>
</dbReference>
<evidence type="ECO:0000313" key="7">
    <source>
        <dbReference type="Proteomes" id="UP001634394"/>
    </source>
</evidence>
<dbReference type="SUPFAM" id="SSF46785">
    <property type="entry name" value="Winged helix' DNA-binding domain"/>
    <property type="match status" value="1"/>
</dbReference>
<dbReference type="GO" id="GO:0005634">
    <property type="term" value="C:nucleus"/>
    <property type="evidence" value="ECO:0007669"/>
    <property type="project" value="UniProtKB-SubCell"/>
</dbReference>
<gene>
    <name evidence="6" type="ORF">ACJMK2_020522</name>
</gene>
<dbReference type="Gene3D" id="1.10.150.50">
    <property type="entry name" value="Transcription Factor, Ets-1"/>
    <property type="match status" value="1"/>
</dbReference>
<evidence type="ECO:0000256" key="4">
    <source>
        <dbReference type="SAM" id="MobiDB-lite"/>
    </source>
</evidence>
<comment type="similarity">
    <text evidence="1 3">Belongs to the ETS family.</text>
</comment>
<feature type="region of interest" description="Disordered" evidence="4">
    <location>
        <begin position="94"/>
        <end position="138"/>
    </location>
</feature>
<dbReference type="AlphaFoldDB" id="A0ABD3U1X4"/>
<dbReference type="InterPro" id="IPR013761">
    <property type="entry name" value="SAM/pointed_sf"/>
</dbReference>
<comment type="caution">
    <text evidence="6">The sequence shown here is derived from an EMBL/GenBank/DDBJ whole genome shotgun (WGS) entry which is preliminary data.</text>
</comment>
<dbReference type="Gene3D" id="1.10.10.10">
    <property type="entry name" value="Winged helix-like DNA-binding domain superfamily/Winged helix DNA-binding domain"/>
    <property type="match status" value="1"/>
</dbReference>
<dbReference type="SUPFAM" id="SSF47769">
    <property type="entry name" value="SAM/Pointed domain"/>
    <property type="match status" value="1"/>
</dbReference>
<dbReference type="Pfam" id="PF00178">
    <property type="entry name" value="Ets"/>
    <property type="match status" value="1"/>
</dbReference>
<dbReference type="InterPro" id="IPR036390">
    <property type="entry name" value="WH_DNA-bd_sf"/>
</dbReference>
<comment type="subcellular location">
    <subcellularLocation>
        <location evidence="3">Nucleus</location>
    </subcellularLocation>
</comment>
<reference evidence="6 7" key="1">
    <citation type="submission" date="2024-11" db="EMBL/GenBank/DDBJ databases">
        <title>Chromosome-level genome assembly of the freshwater bivalve Anodonta woodiana.</title>
        <authorList>
            <person name="Chen X."/>
        </authorList>
    </citation>
    <scope>NUCLEOTIDE SEQUENCE [LARGE SCALE GENOMIC DNA]</scope>
    <source>
        <strain evidence="6">MN2024</strain>
        <tissue evidence="6">Gills</tissue>
    </source>
</reference>
<dbReference type="Pfam" id="PF02198">
    <property type="entry name" value="SAM_PNT"/>
    <property type="match status" value="1"/>
</dbReference>
<keyword evidence="3" id="KW-0539">Nucleus</keyword>
<evidence type="ECO:0000313" key="6">
    <source>
        <dbReference type="EMBL" id="KAL3842518.1"/>
    </source>
</evidence>
<dbReference type="InterPro" id="IPR046328">
    <property type="entry name" value="ETS_fam"/>
</dbReference>
<dbReference type="InterPro" id="IPR036388">
    <property type="entry name" value="WH-like_DNA-bd_sf"/>
</dbReference>
<dbReference type="EMBL" id="JBJQND010000017">
    <property type="protein sequence ID" value="KAL3842518.1"/>
    <property type="molecule type" value="Genomic_DNA"/>
</dbReference>
<dbReference type="PANTHER" id="PTHR11849:SF201">
    <property type="entry name" value="ETS DNA-BINDING PROTEIN POKKURI"/>
    <property type="match status" value="1"/>
</dbReference>
<dbReference type="PRINTS" id="PR00454">
    <property type="entry name" value="ETSDOMAIN"/>
</dbReference>
<name>A0ABD3U1X4_SINWO</name>
<proteinExistence type="inferred from homology"/>
<dbReference type="PROSITE" id="PS00346">
    <property type="entry name" value="ETS_DOMAIN_2"/>
    <property type="match status" value="1"/>
</dbReference>
<dbReference type="InterPro" id="IPR000418">
    <property type="entry name" value="Ets_dom"/>
</dbReference>
<feature type="domain" description="ETS" evidence="5">
    <location>
        <begin position="181"/>
        <end position="262"/>
    </location>
</feature>